<gene>
    <name evidence="1" type="ORF">GCM10011574_09700</name>
</gene>
<dbReference type="EMBL" id="BMMN01000001">
    <property type="protein sequence ID" value="GGO01667.1"/>
    <property type="molecule type" value="Genomic_DNA"/>
</dbReference>
<keyword evidence="2" id="KW-1185">Reference proteome</keyword>
<proteinExistence type="predicted"/>
<dbReference type="AlphaFoldDB" id="A0A8H9GUR9"/>
<reference evidence="1" key="2">
    <citation type="submission" date="2020-09" db="EMBL/GenBank/DDBJ databases">
        <authorList>
            <person name="Sun Q."/>
            <person name="Zhou Y."/>
        </authorList>
    </citation>
    <scope>NUCLEOTIDE SEQUENCE</scope>
    <source>
        <strain evidence="1">CGMCC 4.7138</strain>
    </source>
</reference>
<accession>A0A8H9GUR9</accession>
<sequence length="67" mass="7252">MTSFLKASPCPVGMVWVATRRSIPLVAAHTSSRSHGGLRRIASPPFVAHTLTRRYAMPPLGRLLTAP</sequence>
<dbReference type="Proteomes" id="UP000653480">
    <property type="component" value="Unassembled WGS sequence"/>
</dbReference>
<protein>
    <submittedName>
        <fullName evidence="1">Uncharacterized protein</fullName>
    </submittedName>
</protein>
<evidence type="ECO:0000313" key="1">
    <source>
        <dbReference type="EMBL" id="GGO01667.1"/>
    </source>
</evidence>
<reference evidence="1" key="1">
    <citation type="journal article" date="2014" name="Int. J. Syst. Evol. Microbiol.">
        <title>Complete genome sequence of Corynebacterium casei LMG S-19264T (=DSM 44701T), isolated from a smear-ripened cheese.</title>
        <authorList>
            <consortium name="US DOE Joint Genome Institute (JGI-PGF)"/>
            <person name="Walter F."/>
            <person name="Albersmeier A."/>
            <person name="Kalinowski J."/>
            <person name="Ruckert C."/>
        </authorList>
    </citation>
    <scope>NUCLEOTIDE SEQUENCE</scope>
    <source>
        <strain evidence="1">CGMCC 4.7138</strain>
    </source>
</reference>
<name>A0A8H9GUR9_9ACTN</name>
<organism evidence="1 2">
    <name type="scientific">Microbispora bryophytorum</name>
    <dbReference type="NCBI Taxonomy" id="1460882"/>
    <lineage>
        <taxon>Bacteria</taxon>
        <taxon>Bacillati</taxon>
        <taxon>Actinomycetota</taxon>
        <taxon>Actinomycetes</taxon>
        <taxon>Streptosporangiales</taxon>
        <taxon>Streptosporangiaceae</taxon>
        <taxon>Microbispora</taxon>
    </lineage>
</organism>
<comment type="caution">
    <text evidence="1">The sequence shown here is derived from an EMBL/GenBank/DDBJ whole genome shotgun (WGS) entry which is preliminary data.</text>
</comment>
<evidence type="ECO:0000313" key="2">
    <source>
        <dbReference type="Proteomes" id="UP000653480"/>
    </source>
</evidence>